<name>A0ABP3UH86_9CLOT</name>
<dbReference type="SUPFAM" id="SSF47240">
    <property type="entry name" value="Ferritin-like"/>
    <property type="match status" value="1"/>
</dbReference>
<dbReference type="PANTHER" id="PTHR43339:SF1">
    <property type="entry name" value="RUBRERYTHRIN"/>
    <property type="match status" value="1"/>
</dbReference>
<dbReference type="InterPro" id="IPR009078">
    <property type="entry name" value="Ferritin-like_SF"/>
</dbReference>
<dbReference type="InterPro" id="IPR052773">
    <property type="entry name" value="Anaerobic_Peroxidase-Rel"/>
</dbReference>
<feature type="domain" description="Ferritin-like diiron" evidence="1">
    <location>
        <begin position="15"/>
        <end position="143"/>
    </location>
</feature>
<evidence type="ECO:0000313" key="2">
    <source>
        <dbReference type="EMBL" id="GAA0732075.1"/>
    </source>
</evidence>
<proteinExistence type="predicted"/>
<gene>
    <name evidence="2" type="ORF">GCM10008906_01270</name>
</gene>
<reference evidence="3" key="1">
    <citation type="journal article" date="2019" name="Int. J. Syst. Evol. Microbiol.">
        <title>The Global Catalogue of Microorganisms (GCM) 10K type strain sequencing project: providing services to taxonomists for standard genome sequencing and annotation.</title>
        <authorList>
            <consortium name="The Broad Institute Genomics Platform"/>
            <consortium name="The Broad Institute Genome Sequencing Center for Infectious Disease"/>
            <person name="Wu L."/>
            <person name="Ma J."/>
        </authorList>
    </citation>
    <scope>NUCLEOTIDE SEQUENCE [LARGE SCALE GENOMIC DNA]</scope>
    <source>
        <strain evidence="3">JCM 1407</strain>
    </source>
</reference>
<dbReference type="InterPro" id="IPR012347">
    <property type="entry name" value="Ferritin-like"/>
</dbReference>
<dbReference type="PANTHER" id="PTHR43339">
    <property type="entry name" value="RUBRERYTHRIN-RELATED"/>
    <property type="match status" value="1"/>
</dbReference>
<dbReference type="InterPro" id="IPR003251">
    <property type="entry name" value="Rr_diiron-bd_dom"/>
</dbReference>
<keyword evidence="3" id="KW-1185">Reference proteome</keyword>
<dbReference type="CDD" id="cd01046">
    <property type="entry name" value="Rubrerythrin_like"/>
    <property type="match status" value="1"/>
</dbReference>
<dbReference type="Gene3D" id="1.20.1260.10">
    <property type="match status" value="1"/>
</dbReference>
<accession>A0ABP3UH86</accession>
<dbReference type="Proteomes" id="UP001501510">
    <property type="component" value="Unassembled WGS sequence"/>
</dbReference>
<protein>
    <submittedName>
        <fullName evidence="2">Ferritin</fullName>
    </submittedName>
</protein>
<organism evidence="2 3">
    <name type="scientific">Clostridium oceanicum</name>
    <dbReference type="NCBI Taxonomy" id="1543"/>
    <lineage>
        <taxon>Bacteria</taxon>
        <taxon>Bacillati</taxon>
        <taxon>Bacillota</taxon>
        <taxon>Clostridia</taxon>
        <taxon>Eubacteriales</taxon>
        <taxon>Clostridiaceae</taxon>
        <taxon>Clostridium</taxon>
    </lineage>
</organism>
<dbReference type="Pfam" id="PF02915">
    <property type="entry name" value="Rubrerythrin"/>
    <property type="match status" value="1"/>
</dbReference>
<sequence length="143" mass="16125">MEDLGLVTENKIGVAKDSEEIKKMLEGQFRGETGEVGLYLAMARVAQREGYGEIAEVLKRISKEEAEHAARFAELTGKISCNTKDNLEQMMRGEIGANKMKKQIATKAKEENLDEVHDFVDESAKDEGRHAKMLKGMIDRYFK</sequence>
<evidence type="ECO:0000259" key="1">
    <source>
        <dbReference type="PROSITE" id="PS50905"/>
    </source>
</evidence>
<dbReference type="InterPro" id="IPR045236">
    <property type="entry name" value="RevRr_diiron-bd_dom"/>
</dbReference>
<dbReference type="PROSITE" id="PS50905">
    <property type="entry name" value="FERRITIN_LIKE"/>
    <property type="match status" value="1"/>
</dbReference>
<dbReference type="EMBL" id="BAAACG010000001">
    <property type="protein sequence ID" value="GAA0732075.1"/>
    <property type="molecule type" value="Genomic_DNA"/>
</dbReference>
<evidence type="ECO:0000313" key="3">
    <source>
        <dbReference type="Proteomes" id="UP001501510"/>
    </source>
</evidence>
<dbReference type="InterPro" id="IPR009040">
    <property type="entry name" value="Ferritin-like_diiron"/>
</dbReference>
<comment type="caution">
    <text evidence="2">The sequence shown here is derived from an EMBL/GenBank/DDBJ whole genome shotgun (WGS) entry which is preliminary data.</text>
</comment>
<dbReference type="RefSeq" id="WP_343757783.1">
    <property type="nucleotide sequence ID" value="NZ_BAAACG010000001.1"/>
</dbReference>